<evidence type="ECO:0000313" key="1">
    <source>
        <dbReference type="EMBL" id="QCP51695.1"/>
    </source>
</evidence>
<protein>
    <recommendedName>
        <fullName evidence="3">DUF1311 domain-containing protein</fullName>
    </recommendedName>
</protein>
<proteinExistence type="predicted"/>
<accession>A0A4P8IV03</accession>
<dbReference type="AlphaFoldDB" id="A0A4P8IV03"/>
<sequence>MLCGSLFLCASAFGKTSSECLKHLGGGFSDVQCYAGLSAQIVEENKALYKKIRSTIPDGNGHAKTLDAYMLAQDKAIAFCDLQRDAGAKWETNPSGSMYPALYEQCVYDLREAQNKFLKDLLNMANL</sequence>
<evidence type="ECO:0000313" key="2">
    <source>
        <dbReference type="Proteomes" id="UP000298656"/>
    </source>
</evidence>
<name>A0A4P8IV03_9BURK</name>
<gene>
    <name evidence="1" type="ORF">FAZ95_08060</name>
</gene>
<dbReference type="Proteomes" id="UP000298656">
    <property type="component" value="Chromosome 1"/>
</dbReference>
<dbReference type="OrthoDB" id="9097996at2"/>
<evidence type="ECO:0008006" key="3">
    <source>
        <dbReference type="Google" id="ProtNLM"/>
    </source>
</evidence>
<keyword evidence="2" id="KW-1185">Reference proteome</keyword>
<dbReference type="KEGG" id="tvl:FAZ95_08060"/>
<organism evidence="1 2">
    <name type="scientific">Trinickia violacea</name>
    <dbReference type="NCBI Taxonomy" id="2571746"/>
    <lineage>
        <taxon>Bacteria</taxon>
        <taxon>Pseudomonadati</taxon>
        <taxon>Pseudomonadota</taxon>
        <taxon>Betaproteobacteria</taxon>
        <taxon>Burkholderiales</taxon>
        <taxon>Burkholderiaceae</taxon>
        <taxon>Trinickia</taxon>
    </lineage>
</organism>
<reference evidence="1 2" key="1">
    <citation type="submission" date="2019-05" db="EMBL/GenBank/DDBJ databases">
        <title>Burkholderia sp. DHOD12, isolated from subtropical forest soil.</title>
        <authorList>
            <person name="Gao Z.-H."/>
            <person name="Qiu L.-H."/>
        </authorList>
    </citation>
    <scope>NUCLEOTIDE SEQUENCE [LARGE SCALE GENOMIC DNA]</scope>
    <source>
        <strain evidence="1 2">DHOD12</strain>
    </source>
</reference>
<dbReference type="EMBL" id="CP040077">
    <property type="protein sequence ID" value="QCP51695.1"/>
    <property type="molecule type" value="Genomic_DNA"/>
</dbReference>